<dbReference type="InterPro" id="IPR044855">
    <property type="entry name" value="CoA-Trfase_III_dom3_sf"/>
</dbReference>
<dbReference type="OrthoDB" id="9797653at2"/>
<comment type="caution">
    <text evidence="2">The sequence shown here is derived from an EMBL/GenBank/DDBJ whole genome shotgun (WGS) entry which is preliminary data.</text>
</comment>
<gene>
    <name evidence="2" type="ORF">IQ31_02281</name>
</gene>
<accession>A0A562MKC9</accession>
<keyword evidence="1" id="KW-0472">Membrane</keyword>
<dbReference type="InterPro" id="IPR023606">
    <property type="entry name" value="CoA-Trfase_III_dom_1_sf"/>
</dbReference>
<dbReference type="InterPro" id="IPR050509">
    <property type="entry name" value="CoA-transferase_III"/>
</dbReference>
<dbReference type="Gene3D" id="3.30.1540.10">
    <property type="entry name" value="formyl-coa transferase, domain 3"/>
    <property type="match status" value="1"/>
</dbReference>
<dbReference type="Gene3D" id="3.40.50.10540">
    <property type="entry name" value="Crotonobetainyl-coa:carnitine coa-transferase, domain 1"/>
    <property type="match status" value="2"/>
</dbReference>
<evidence type="ECO:0000313" key="2">
    <source>
        <dbReference type="EMBL" id="TWI20326.1"/>
    </source>
</evidence>
<keyword evidence="2" id="KW-0808">Transferase</keyword>
<dbReference type="AlphaFoldDB" id="A0A562MKC9"/>
<name>A0A562MKC9_9SPHI</name>
<evidence type="ECO:0000256" key="1">
    <source>
        <dbReference type="SAM" id="Phobius"/>
    </source>
</evidence>
<dbReference type="SUPFAM" id="SSF89796">
    <property type="entry name" value="CoA-transferase family III (CaiB/BaiF)"/>
    <property type="match status" value="2"/>
</dbReference>
<reference evidence="2 3" key="1">
    <citation type="journal article" date="2015" name="Stand. Genomic Sci.">
        <title>Genomic Encyclopedia of Bacterial and Archaeal Type Strains, Phase III: the genomes of soil and plant-associated and newly described type strains.</title>
        <authorList>
            <person name="Whitman W.B."/>
            <person name="Woyke T."/>
            <person name="Klenk H.P."/>
            <person name="Zhou Y."/>
            <person name="Lilburn T.G."/>
            <person name="Beck B.J."/>
            <person name="De Vos P."/>
            <person name="Vandamme P."/>
            <person name="Eisen J.A."/>
            <person name="Garrity G."/>
            <person name="Hugenholtz P."/>
            <person name="Kyrpides N.C."/>
        </authorList>
    </citation>
    <scope>NUCLEOTIDE SEQUENCE [LARGE SCALE GENOMIC DNA]</scope>
    <source>
        <strain evidence="2 3">CGMCC 1.6855</strain>
    </source>
</reference>
<dbReference type="PANTHER" id="PTHR48228">
    <property type="entry name" value="SUCCINYL-COA--D-CITRAMALATE COA-TRANSFERASE"/>
    <property type="match status" value="1"/>
</dbReference>
<proteinExistence type="predicted"/>
<dbReference type="GO" id="GO:0016740">
    <property type="term" value="F:transferase activity"/>
    <property type="evidence" value="ECO:0007669"/>
    <property type="project" value="UniProtKB-KW"/>
</dbReference>
<feature type="transmembrane region" description="Helical" evidence="1">
    <location>
        <begin position="57"/>
        <end position="79"/>
    </location>
</feature>
<dbReference type="InterPro" id="IPR003673">
    <property type="entry name" value="CoA-Trfase_fam_III"/>
</dbReference>
<sequence>MTLNDKIKNALDNPLKTTEGFDLNDELEKLLNEIGLTQKDSGGNIEFTGKDPIVKSVFRLASASAIVLAAKAVSIAMLWKQRSGNGQNIKINLGQALHRLSPFYDKKWEFLNGFNPEMPNDPTNPFMPNFIYETADNKHVLCCNLYPRLKTAALRFLDCADSQEAVAAAIKKWNALDLEKAMNEKGLQLTIVRTPQEFLSEQQYLDLLEMPLIEITKIGDSEPEPLPQGGENPLDGIRALGMGHVIAGAGAGRALALHGADVLNIWPSHDFEIDLIYYTTAVGQRSATLNLKKEEGLNKMKSLLKDTDVFFHNRRPGYMDNLGLNAEEAAKIRPGIIHAGISLWGSKGPWTDRIGFDQNAGAATGVFALEGTADQPKLSEIFVVNDYIMSWLTTIGINVALARRAKEGGSYKVHVSLVRASMWLFSLGIFDKEYAHATAGSSPDHYYTDPETFVAETPCGTYQGVTEQVYMSETPGFYKTVLVPRGSGKPEWLDR</sequence>
<protein>
    <submittedName>
        <fullName evidence="2">CoA transferase family III</fullName>
    </submittedName>
</protein>
<keyword evidence="1" id="KW-1133">Transmembrane helix</keyword>
<dbReference type="EMBL" id="VLKR01000010">
    <property type="protein sequence ID" value="TWI20326.1"/>
    <property type="molecule type" value="Genomic_DNA"/>
</dbReference>
<dbReference type="Proteomes" id="UP000315908">
    <property type="component" value="Unassembled WGS sequence"/>
</dbReference>
<dbReference type="RefSeq" id="WP_145327995.1">
    <property type="nucleotide sequence ID" value="NZ_VLKR01000010.1"/>
</dbReference>
<evidence type="ECO:0000313" key="3">
    <source>
        <dbReference type="Proteomes" id="UP000315908"/>
    </source>
</evidence>
<dbReference type="PANTHER" id="PTHR48228:SF4">
    <property type="entry name" value="BLR3030 PROTEIN"/>
    <property type="match status" value="1"/>
</dbReference>
<keyword evidence="1" id="KW-0812">Transmembrane</keyword>
<organism evidence="2 3">
    <name type="scientific">Sphingobacterium siyangense</name>
    <dbReference type="NCBI Taxonomy" id="459529"/>
    <lineage>
        <taxon>Bacteria</taxon>
        <taxon>Pseudomonadati</taxon>
        <taxon>Bacteroidota</taxon>
        <taxon>Sphingobacteriia</taxon>
        <taxon>Sphingobacteriales</taxon>
        <taxon>Sphingobacteriaceae</taxon>
        <taxon>Sphingobacterium</taxon>
    </lineage>
</organism>
<dbReference type="Pfam" id="PF02515">
    <property type="entry name" value="CoA_transf_3"/>
    <property type="match status" value="2"/>
</dbReference>